<dbReference type="Proteomes" id="UP001235840">
    <property type="component" value="Unassembled WGS sequence"/>
</dbReference>
<keyword evidence="7 8" id="KW-0472">Membrane</keyword>
<keyword evidence="11" id="KW-1185">Reference proteome</keyword>
<keyword evidence="4 8" id="KW-1003">Cell membrane</keyword>
<evidence type="ECO:0000256" key="7">
    <source>
        <dbReference type="ARBA" id="ARBA00023136"/>
    </source>
</evidence>
<feature type="transmembrane region" description="Helical" evidence="9">
    <location>
        <begin position="55"/>
        <end position="72"/>
    </location>
</feature>
<comment type="subcellular location">
    <subcellularLocation>
        <location evidence="1 8">Cell membrane</location>
        <topology evidence="1 8">Multi-pass membrane protein</topology>
    </subcellularLocation>
</comment>
<evidence type="ECO:0000256" key="2">
    <source>
        <dbReference type="ARBA" id="ARBA00010692"/>
    </source>
</evidence>
<comment type="similarity">
    <text evidence="2 8">Belongs to the BioY family.</text>
</comment>
<dbReference type="PANTHER" id="PTHR34295">
    <property type="entry name" value="BIOTIN TRANSPORTER BIOY"/>
    <property type="match status" value="1"/>
</dbReference>
<dbReference type="PANTHER" id="PTHR34295:SF4">
    <property type="entry name" value="BIOTIN TRANSPORTER BIOY-RELATED"/>
    <property type="match status" value="1"/>
</dbReference>
<accession>A0ABT9VW34</accession>
<feature type="transmembrane region" description="Helical" evidence="9">
    <location>
        <begin position="7"/>
        <end position="26"/>
    </location>
</feature>
<protein>
    <recommendedName>
        <fullName evidence="8">Biotin transporter</fullName>
    </recommendedName>
</protein>
<gene>
    <name evidence="10" type="ORF">J2S11_001091</name>
</gene>
<proteinExistence type="inferred from homology"/>
<keyword evidence="5 9" id="KW-0812">Transmembrane</keyword>
<dbReference type="RefSeq" id="WP_307391946.1">
    <property type="nucleotide sequence ID" value="NZ_BAAADK010000045.1"/>
</dbReference>
<feature type="transmembrane region" description="Helical" evidence="9">
    <location>
        <begin position="150"/>
        <end position="169"/>
    </location>
</feature>
<keyword evidence="6 9" id="KW-1133">Transmembrane helix</keyword>
<evidence type="ECO:0000256" key="6">
    <source>
        <dbReference type="ARBA" id="ARBA00022989"/>
    </source>
</evidence>
<dbReference type="InterPro" id="IPR003784">
    <property type="entry name" value="BioY"/>
</dbReference>
<name>A0ABT9VW34_9BACI</name>
<dbReference type="EMBL" id="JAUSTY010000004">
    <property type="protein sequence ID" value="MDQ0165191.1"/>
    <property type="molecule type" value="Genomic_DNA"/>
</dbReference>
<keyword evidence="3 8" id="KW-0813">Transport</keyword>
<evidence type="ECO:0000313" key="11">
    <source>
        <dbReference type="Proteomes" id="UP001235840"/>
    </source>
</evidence>
<evidence type="ECO:0000256" key="1">
    <source>
        <dbReference type="ARBA" id="ARBA00004651"/>
    </source>
</evidence>
<feature type="transmembrane region" description="Helical" evidence="9">
    <location>
        <begin position="115"/>
        <end position="138"/>
    </location>
</feature>
<feature type="transmembrane region" description="Helical" evidence="9">
    <location>
        <begin position="78"/>
        <end position="103"/>
    </location>
</feature>
<evidence type="ECO:0000256" key="4">
    <source>
        <dbReference type="ARBA" id="ARBA00022475"/>
    </source>
</evidence>
<feature type="transmembrane region" description="Helical" evidence="9">
    <location>
        <begin position="32"/>
        <end position="48"/>
    </location>
</feature>
<dbReference type="PIRSF" id="PIRSF016661">
    <property type="entry name" value="BioY"/>
    <property type="match status" value="1"/>
</dbReference>
<comment type="caution">
    <text evidence="10">The sequence shown here is derived from an EMBL/GenBank/DDBJ whole genome shotgun (WGS) entry which is preliminary data.</text>
</comment>
<evidence type="ECO:0000256" key="8">
    <source>
        <dbReference type="PIRNR" id="PIRNR016661"/>
    </source>
</evidence>
<organism evidence="10 11">
    <name type="scientific">Caldalkalibacillus horti</name>
    <dbReference type="NCBI Taxonomy" id="77523"/>
    <lineage>
        <taxon>Bacteria</taxon>
        <taxon>Bacillati</taxon>
        <taxon>Bacillota</taxon>
        <taxon>Bacilli</taxon>
        <taxon>Bacillales</taxon>
        <taxon>Bacillaceae</taxon>
        <taxon>Caldalkalibacillus</taxon>
    </lineage>
</organism>
<dbReference type="Pfam" id="PF02632">
    <property type="entry name" value="BioY"/>
    <property type="match status" value="1"/>
</dbReference>
<reference evidence="10 11" key="1">
    <citation type="submission" date="2023-07" db="EMBL/GenBank/DDBJ databases">
        <title>Genomic Encyclopedia of Type Strains, Phase IV (KMG-IV): sequencing the most valuable type-strain genomes for metagenomic binning, comparative biology and taxonomic classification.</title>
        <authorList>
            <person name="Goeker M."/>
        </authorList>
    </citation>
    <scope>NUCLEOTIDE SEQUENCE [LARGE SCALE GENOMIC DNA]</scope>
    <source>
        <strain evidence="10 11">DSM 12751</strain>
    </source>
</reference>
<dbReference type="Gene3D" id="1.10.1760.20">
    <property type="match status" value="1"/>
</dbReference>
<sequence length="189" mass="20304">MKVKDMVYVSMFTAIVAVLGMIPAFYLPLYTVPLTVQTIGVMLAGSILGAKRGGLSLLLIVLLVAVGAQILSGPRGGFGVIIGPTGGFLLSWPVAAFVIGYLVQKNWYTLSFWKLLLINFLGGVLVIYAVGIPYAAFINKVPLWLEATRSLAYIPGDIIKVIIASYIALKVKKTMPFIQAPVESNKTIA</sequence>
<evidence type="ECO:0000313" key="10">
    <source>
        <dbReference type="EMBL" id="MDQ0165191.1"/>
    </source>
</evidence>
<evidence type="ECO:0000256" key="9">
    <source>
        <dbReference type="SAM" id="Phobius"/>
    </source>
</evidence>
<evidence type="ECO:0000256" key="3">
    <source>
        <dbReference type="ARBA" id="ARBA00022448"/>
    </source>
</evidence>
<evidence type="ECO:0000256" key="5">
    <source>
        <dbReference type="ARBA" id="ARBA00022692"/>
    </source>
</evidence>